<dbReference type="InterPro" id="IPR050300">
    <property type="entry name" value="GDXG_lipolytic_enzyme"/>
</dbReference>
<dbReference type="SUPFAM" id="SSF53474">
    <property type="entry name" value="alpha/beta-Hydrolases"/>
    <property type="match status" value="1"/>
</dbReference>
<reference evidence="5 6" key="3">
    <citation type="submission" date="2019-03" db="EMBL/GenBank/DDBJ databases">
        <title>Genomic Encyclopedia of Type Strains, Phase IV (KMG-IV): sequencing the most valuable type-strain genomes for metagenomic binning, comparative biology and taxonomic classification.</title>
        <authorList>
            <person name="Goeker M."/>
        </authorList>
    </citation>
    <scope>NUCLEOTIDE SEQUENCE [LARGE SCALE GENOMIC DNA]</scope>
    <source>
        <strain evidence="5 6">DSM 103236</strain>
    </source>
</reference>
<proteinExistence type="predicted"/>
<evidence type="ECO:0000256" key="2">
    <source>
        <dbReference type="SAM" id="SignalP"/>
    </source>
</evidence>
<sequence>MKNKIPLLLFTALSFSFSVKAQEAIKLYNGKAPGSENWKQKEAQVYSELFKTEVVYNVTEPSVIVYKVPEGVKNTGTAVIIAPGGGFQSLSINREGIDLAKRLSEKGITALVLKYRLLKTISNDPAKEMMDKLKDRAAFEKSTVPLVEMAAQDGKKALQYVYENAAKLGVKINQIGIIGFSAGSTVAMQTVLNNNSNFIPNFAASIYGGVSAELLQKPLPKLNTPLFVCAATDDQLKLAPRSIQLYNKWLEGGYPVELHMYEKGGHGFGMGKQNLPVDSWADRFEDWLKYHKLLN</sequence>
<reference evidence="7" key="2">
    <citation type="journal article" date="2019" name="Int. J. Syst. Evol. Microbiol.">
        <title>The Global Catalogue of Microorganisms (GCM) 10K type strain sequencing project: providing services to taxonomists for standard genome sequencing and annotation.</title>
        <authorList>
            <consortium name="The Broad Institute Genomics Platform"/>
            <consortium name="The Broad Institute Genome Sequencing Center for Infectious Disease"/>
            <person name="Wu L."/>
            <person name="Ma J."/>
        </authorList>
    </citation>
    <scope>NUCLEOTIDE SEQUENCE [LARGE SCALE GENOMIC DNA]</scope>
    <source>
        <strain evidence="7">CGMCC 1.15644</strain>
    </source>
</reference>
<reference evidence="4" key="1">
    <citation type="journal article" date="2014" name="Int. J. Syst. Evol. Microbiol.">
        <title>Complete genome of a new Firmicutes species belonging to the dominant human colonic microbiota ('Ruminococcus bicirculans') reveals two chromosomes and a selective capacity to utilize plant glucans.</title>
        <authorList>
            <consortium name="NISC Comparative Sequencing Program"/>
            <person name="Wegmann U."/>
            <person name="Louis P."/>
            <person name="Goesmann A."/>
            <person name="Henrissat B."/>
            <person name="Duncan S.H."/>
            <person name="Flint H.J."/>
        </authorList>
    </citation>
    <scope>NUCLEOTIDE SEQUENCE</scope>
    <source>
        <strain evidence="4">CGMCC 1.15644</strain>
    </source>
</reference>
<dbReference type="EMBL" id="SLWO01000001">
    <property type="protein sequence ID" value="TCO30829.1"/>
    <property type="molecule type" value="Genomic_DNA"/>
</dbReference>
<dbReference type="GO" id="GO:0016787">
    <property type="term" value="F:hydrolase activity"/>
    <property type="evidence" value="ECO:0007669"/>
    <property type="project" value="UniProtKB-KW"/>
</dbReference>
<feature type="chain" id="PRO_5020186501" evidence="2">
    <location>
        <begin position="22"/>
        <end position="295"/>
    </location>
</feature>
<protein>
    <submittedName>
        <fullName evidence="5">Acetyl esterase/lipase</fullName>
    </submittedName>
    <submittedName>
        <fullName evidence="4">Endo-1,4-beta-xylanase</fullName>
    </submittedName>
</protein>
<keyword evidence="2" id="KW-0732">Signal</keyword>
<dbReference type="RefSeq" id="WP_132529013.1">
    <property type="nucleotide sequence ID" value="NZ_BMJO01000001.1"/>
</dbReference>
<keyword evidence="1" id="KW-0378">Hydrolase</keyword>
<evidence type="ECO:0000313" key="7">
    <source>
        <dbReference type="Proteomes" id="UP000622648"/>
    </source>
</evidence>
<accession>A0A4R2HL62</accession>
<dbReference type="PANTHER" id="PTHR48081:SF6">
    <property type="entry name" value="PEPTIDASE S9 PROLYL OLIGOPEPTIDASE CATALYTIC DOMAIN-CONTAINING PROTEIN"/>
    <property type="match status" value="1"/>
</dbReference>
<feature type="signal peptide" evidence="2">
    <location>
        <begin position="1"/>
        <end position="21"/>
    </location>
</feature>
<evidence type="ECO:0000259" key="3">
    <source>
        <dbReference type="Pfam" id="PF01738"/>
    </source>
</evidence>
<dbReference type="PANTHER" id="PTHR48081">
    <property type="entry name" value="AB HYDROLASE SUPERFAMILY PROTEIN C4A8.06C"/>
    <property type="match status" value="1"/>
</dbReference>
<keyword evidence="7" id="KW-1185">Reference proteome</keyword>
<evidence type="ECO:0000256" key="1">
    <source>
        <dbReference type="ARBA" id="ARBA00022801"/>
    </source>
</evidence>
<dbReference type="InterPro" id="IPR002925">
    <property type="entry name" value="Dienelactn_hydro"/>
</dbReference>
<name>A0A4R2HL62_9SPHI</name>
<evidence type="ECO:0000313" key="6">
    <source>
        <dbReference type="Proteomes" id="UP000295684"/>
    </source>
</evidence>
<reference evidence="4" key="4">
    <citation type="submission" date="2024-05" db="EMBL/GenBank/DDBJ databases">
        <authorList>
            <person name="Sun Q."/>
            <person name="Zhou Y."/>
        </authorList>
    </citation>
    <scope>NUCLEOTIDE SEQUENCE</scope>
    <source>
        <strain evidence="4">CGMCC 1.15644</strain>
    </source>
</reference>
<evidence type="ECO:0000313" key="5">
    <source>
        <dbReference type="EMBL" id="TCO30829.1"/>
    </source>
</evidence>
<gene>
    <name evidence="5" type="ORF">EV200_101268</name>
    <name evidence="4" type="ORF">GCM10011413_07810</name>
</gene>
<feature type="domain" description="Dienelactone hydrolase" evidence="3">
    <location>
        <begin position="132"/>
        <end position="279"/>
    </location>
</feature>
<comment type="caution">
    <text evidence="5">The sequence shown here is derived from an EMBL/GenBank/DDBJ whole genome shotgun (WGS) entry which is preliminary data.</text>
</comment>
<dbReference type="Proteomes" id="UP000295684">
    <property type="component" value="Unassembled WGS sequence"/>
</dbReference>
<evidence type="ECO:0000313" key="4">
    <source>
        <dbReference type="EMBL" id="GGE44171.1"/>
    </source>
</evidence>
<dbReference type="Pfam" id="PF01738">
    <property type="entry name" value="DLH"/>
    <property type="match status" value="1"/>
</dbReference>
<dbReference type="Proteomes" id="UP000622648">
    <property type="component" value="Unassembled WGS sequence"/>
</dbReference>
<dbReference type="InterPro" id="IPR029058">
    <property type="entry name" value="AB_hydrolase_fold"/>
</dbReference>
<dbReference type="Gene3D" id="3.40.50.1820">
    <property type="entry name" value="alpha/beta hydrolase"/>
    <property type="match status" value="1"/>
</dbReference>
<dbReference type="OrthoDB" id="9794725at2"/>
<dbReference type="EMBL" id="BMJO01000001">
    <property type="protein sequence ID" value="GGE44171.1"/>
    <property type="molecule type" value="Genomic_DNA"/>
</dbReference>
<dbReference type="AlphaFoldDB" id="A0A4R2HL62"/>
<organism evidence="5 6">
    <name type="scientific">Pedobacter psychrotolerans</name>
    <dbReference type="NCBI Taxonomy" id="1843235"/>
    <lineage>
        <taxon>Bacteria</taxon>
        <taxon>Pseudomonadati</taxon>
        <taxon>Bacteroidota</taxon>
        <taxon>Sphingobacteriia</taxon>
        <taxon>Sphingobacteriales</taxon>
        <taxon>Sphingobacteriaceae</taxon>
        <taxon>Pedobacter</taxon>
    </lineage>
</organism>